<keyword evidence="7" id="KW-0406">Ion transport</keyword>
<organism evidence="11 12">
    <name type="scientific">Dictyobacter kobayashii</name>
    <dbReference type="NCBI Taxonomy" id="2014872"/>
    <lineage>
        <taxon>Bacteria</taxon>
        <taxon>Bacillati</taxon>
        <taxon>Chloroflexota</taxon>
        <taxon>Ktedonobacteria</taxon>
        <taxon>Ktedonobacterales</taxon>
        <taxon>Dictyobacteraceae</taxon>
        <taxon>Dictyobacter</taxon>
    </lineage>
</organism>
<evidence type="ECO:0000256" key="6">
    <source>
        <dbReference type="ARBA" id="ARBA00022989"/>
    </source>
</evidence>
<feature type="domain" description="Cation/H+ exchanger transmembrane" evidence="10">
    <location>
        <begin position="14"/>
        <end position="184"/>
    </location>
</feature>
<dbReference type="RefSeq" id="WP_218032159.1">
    <property type="nucleotide sequence ID" value="NZ_BIFS01000002.1"/>
</dbReference>
<dbReference type="PANTHER" id="PTHR43562">
    <property type="entry name" value="NAPA-TYPE SODIUM/HYDROGEN ANTIPORTER"/>
    <property type="match status" value="1"/>
</dbReference>
<dbReference type="InterPro" id="IPR006153">
    <property type="entry name" value="Cation/H_exchanger_TM"/>
</dbReference>
<keyword evidence="5 9" id="KW-0812">Transmembrane</keyword>
<evidence type="ECO:0000256" key="5">
    <source>
        <dbReference type="ARBA" id="ARBA00022692"/>
    </source>
</evidence>
<dbReference type="Gene3D" id="1.20.1530.20">
    <property type="match status" value="1"/>
</dbReference>
<evidence type="ECO:0000259" key="10">
    <source>
        <dbReference type="Pfam" id="PF00999"/>
    </source>
</evidence>
<evidence type="ECO:0000256" key="4">
    <source>
        <dbReference type="ARBA" id="ARBA00022449"/>
    </source>
</evidence>
<feature type="transmembrane region" description="Helical" evidence="9">
    <location>
        <begin position="114"/>
        <end position="136"/>
    </location>
</feature>
<dbReference type="Proteomes" id="UP000287188">
    <property type="component" value="Unassembled WGS sequence"/>
</dbReference>
<evidence type="ECO:0000313" key="12">
    <source>
        <dbReference type="Proteomes" id="UP000287188"/>
    </source>
</evidence>
<evidence type="ECO:0000256" key="3">
    <source>
        <dbReference type="ARBA" id="ARBA00022448"/>
    </source>
</evidence>
<keyword evidence="6 9" id="KW-1133">Transmembrane helix</keyword>
<dbReference type="AlphaFoldDB" id="A0A402AV90"/>
<feature type="transmembrane region" description="Helical" evidence="9">
    <location>
        <begin position="34"/>
        <end position="52"/>
    </location>
</feature>
<dbReference type="Pfam" id="PF00999">
    <property type="entry name" value="Na_H_Exchanger"/>
    <property type="match status" value="1"/>
</dbReference>
<evidence type="ECO:0000313" key="11">
    <source>
        <dbReference type="EMBL" id="GCE23051.1"/>
    </source>
</evidence>
<reference evidence="12" key="1">
    <citation type="submission" date="2018-12" db="EMBL/GenBank/DDBJ databases">
        <title>Tengunoibacter tsumagoiensis gen. nov., sp. nov., Dictyobacter kobayashii sp. nov., D. alpinus sp. nov., and D. joshuensis sp. nov. and description of Dictyobacteraceae fam. nov. within the order Ktedonobacterales isolated from Tengu-no-mugimeshi.</title>
        <authorList>
            <person name="Wang C.M."/>
            <person name="Zheng Y."/>
            <person name="Sakai Y."/>
            <person name="Toyoda A."/>
            <person name="Minakuchi Y."/>
            <person name="Abe K."/>
            <person name="Yokota A."/>
            <person name="Yabe S."/>
        </authorList>
    </citation>
    <scope>NUCLEOTIDE SEQUENCE [LARGE SCALE GENOMIC DNA]</scope>
    <source>
        <strain evidence="12">Uno11</strain>
    </source>
</reference>
<keyword evidence="12" id="KW-1185">Reference proteome</keyword>
<evidence type="ECO:0000256" key="8">
    <source>
        <dbReference type="ARBA" id="ARBA00023136"/>
    </source>
</evidence>
<name>A0A402AV90_9CHLR</name>
<comment type="caution">
    <text evidence="11">The sequence shown here is derived from an EMBL/GenBank/DDBJ whole genome shotgun (WGS) entry which is preliminary data.</text>
</comment>
<gene>
    <name evidence="11" type="ORF">KDK_68510</name>
</gene>
<proteinExistence type="inferred from homology"/>
<dbReference type="GO" id="GO:0015297">
    <property type="term" value="F:antiporter activity"/>
    <property type="evidence" value="ECO:0007669"/>
    <property type="project" value="UniProtKB-KW"/>
</dbReference>
<comment type="similarity">
    <text evidence="2">Belongs to the monovalent cation:proton antiporter 2 (CPA2) transporter (TC 2.A.37) family.</text>
</comment>
<keyword evidence="3" id="KW-0813">Transport</keyword>
<feature type="transmembrane region" description="Helical" evidence="9">
    <location>
        <begin position="148"/>
        <end position="169"/>
    </location>
</feature>
<keyword evidence="4" id="KW-0050">Antiport</keyword>
<sequence length="188" mass="19628">MPIISFTGLLIVTALAFLAPLLLGLSPIRRLPSVVLEILGGIIIGPAVLGWVKIDLPISILSLIGLAFLLFLAGLEVELERLKGRLLLYVALAFLVSLGLALLVGYGLYAAGQIIAPLFIAIVLVATALGIVVPLLKDAGESDTDFGQLVIAGAMFAEFGSIILLSLFFSREAIGTGAKLVLLGVSYC</sequence>
<evidence type="ECO:0000256" key="1">
    <source>
        <dbReference type="ARBA" id="ARBA00004141"/>
    </source>
</evidence>
<accession>A0A402AV90</accession>
<dbReference type="PANTHER" id="PTHR43562:SF1">
    <property type="entry name" value="NA(+)_H(+) ANTIPORTER YJBQ-RELATED"/>
    <property type="match status" value="1"/>
</dbReference>
<dbReference type="EMBL" id="BIFS01000002">
    <property type="protein sequence ID" value="GCE23051.1"/>
    <property type="molecule type" value="Genomic_DNA"/>
</dbReference>
<feature type="transmembrane region" description="Helical" evidence="9">
    <location>
        <begin position="58"/>
        <end position="75"/>
    </location>
</feature>
<keyword evidence="8 9" id="KW-0472">Membrane</keyword>
<dbReference type="GO" id="GO:1902600">
    <property type="term" value="P:proton transmembrane transport"/>
    <property type="evidence" value="ECO:0007669"/>
    <property type="project" value="InterPro"/>
</dbReference>
<dbReference type="InterPro" id="IPR038770">
    <property type="entry name" value="Na+/solute_symporter_sf"/>
</dbReference>
<comment type="subcellular location">
    <subcellularLocation>
        <location evidence="1">Membrane</location>
        <topology evidence="1">Multi-pass membrane protein</topology>
    </subcellularLocation>
</comment>
<evidence type="ECO:0000256" key="2">
    <source>
        <dbReference type="ARBA" id="ARBA00005551"/>
    </source>
</evidence>
<feature type="transmembrane region" description="Helical" evidence="9">
    <location>
        <begin position="6"/>
        <end position="25"/>
    </location>
</feature>
<feature type="transmembrane region" description="Helical" evidence="9">
    <location>
        <begin position="87"/>
        <end position="108"/>
    </location>
</feature>
<protein>
    <recommendedName>
        <fullName evidence="10">Cation/H+ exchanger transmembrane domain-containing protein</fullName>
    </recommendedName>
</protein>
<dbReference type="GO" id="GO:0016020">
    <property type="term" value="C:membrane"/>
    <property type="evidence" value="ECO:0007669"/>
    <property type="project" value="UniProtKB-SubCell"/>
</dbReference>
<evidence type="ECO:0000256" key="7">
    <source>
        <dbReference type="ARBA" id="ARBA00023065"/>
    </source>
</evidence>
<evidence type="ECO:0000256" key="9">
    <source>
        <dbReference type="SAM" id="Phobius"/>
    </source>
</evidence>